<dbReference type="Proteomes" id="UP000254387">
    <property type="component" value="Unassembled WGS sequence"/>
</dbReference>
<protein>
    <submittedName>
        <fullName evidence="1">Uncharacterized protein</fullName>
    </submittedName>
</protein>
<sequence length="152" mass="16691">MSLAWIRPHQPLREIPAAMAQALFLLGRPAFISDGFTRQIDDGINVIEVVMALEIAPQGDARIETGAGGIRMSRGDRDAMPELQQSGYQMSANQAGTTSKQDLHTTSLTWLATPAHGHGHRVGITQRMKFINLHFSICDPVMFACDIQHILS</sequence>
<evidence type="ECO:0000313" key="2">
    <source>
        <dbReference type="Proteomes" id="UP000254387"/>
    </source>
</evidence>
<evidence type="ECO:0000313" key="1">
    <source>
        <dbReference type="EMBL" id="STV56942.1"/>
    </source>
</evidence>
<dbReference type="AlphaFoldDB" id="A0A378C087"/>
<name>A0A378C087_KLEPN</name>
<proteinExistence type="predicted"/>
<dbReference type="EMBL" id="UGMN01000004">
    <property type="protein sequence ID" value="STV56942.1"/>
    <property type="molecule type" value="Genomic_DNA"/>
</dbReference>
<gene>
    <name evidence="1" type="ORF">NCTC5053_06166</name>
</gene>
<accession>A0A378C087</accession>
<organism evidence="1 2">
    <name type="scientific">Klebsiella pneumoniae</name>
    <dbReference type="NCBI Taxonomy" id="573"/>
    <lineage>
        <taxon>Bacteria</taxon>
        <taxon>Pseudomonadati</taxon>
        <taxon>Pseudomonadota</taxon>
        <taxon>Gammaproteobacteria</taxon>
        <taxon>Enterobacterales</taxon>
        <taxon>Enterobacteriaceae</taxon>
        <taxon>Klebsiella/Raoultella group</taxon>
        <taxon>Klebsiella</taxon>
        <taxon>Klebsiella pneumoniae complex</taxon>
    </lineage>
</organism>
<reference evidence="1 2" key="1">
    <citation type="submission" date="2018-06" db="EMBL/GenBank/DDBJ databases">
        <authorList>
            <consortium name="Pathogen Informatics"/>
            <person name="Doyle S."/>
        </authorList>
    </citation>
    <scope>NUCLEOTIDE SEQUENCE [LARGE SCALE GENOMIC DNA]</scope>
    <source>
        <strain evidence="1 2">NCTC5053</strain>
    </source>
</reference>